<keyword evidence="4" id="KW-1185">Reference proteome</keyword>
<reference evidence="3 4" key="1">
    <citation type="journal article" date="2018" name="Nat. Ecol. Evol.">
        <title>Shark genomes provide insights into elasmobranch evolution and the origin of vertebrates.</title>
        <authorList>
            <person name="Hara Y"/>
            <person name="Yamaguchi K"/>
            <person name="Onimaru K"/>
            <person name="Kadota M"/>
            <person name="Koyanagi M"/>
            <person name="Keeley SD"/>
            <person name="Tatsumi K"/>
            <person name="Tanaka K"/>
            <person name="Motone F"/>
            <person name="Kageyama Y"/>
            <person name="Nozu R"/>
            <person name="Adachi N"/>
            <person name="Nishimura O"/>
            <person name="Nakagawa R"/>
            <person name="Tanegashima C"/>
            <person name="Kiyatake I"/>
            <person name="Matsumoto R"/>
            <person name="Murakumo K"/>
            <person name="Nishida K"/>
            <person name="Terakita A"/>
            <person name="Kuratani S"/>
            <person name="Sato K"/>
            <person name="Hyodo S Kuraku.S."/>
        </authorList>
    </citation>
    <scope>NUCLEOTIDE SEQUENCE [LARGE SCALE GENOMIC DNA]</scope>
</reference>
<dbReference type="OrthoDB" id="295274at2759"/>
<sequence length="131" mass="15563">MDDTATYMDYSPEFETDDSSQNSEKDYEGDDKKLRRREKNRIAAQKSRQKQTQRADSLHQEYELLERENASLKKEVQSLRDQLKQWNQVVQQHEPQCSMLRTTGAPLIGKQQIEMADYLSEDWREAELLTY</sequence>
<accession>A0A401Q8C5</accession>
<dbReference type="SUPFAM" id="SSF57959">
    <property type="entry name" value="Leucine zipper domain"/>
    <property type="match status" value="1"/>
</dbReference>
<dbReference type="PANTHER" id="PTHR23351">
    <property type="entry name" value="FOS TRANSCRIPTION FACTOR-RELATED"/>
    <property type="match status" value="1"/>
</dbReference>
<dbReference type="InterPro" id="IPR000837">
    <property type="entry name" value="AP-1"/>
</dbReference>
<evidence type="ECO:0000313" key="3">
    <source>
        <dbReference type="EMBL" id="GCB81577.1"/>
    </source>
</evidence>
<dbReference type="PANTHER" id="PTHR23351:SF59">
    <property type="entry name" value="CYCLIC AMP-DEPENDENT TRANSCRIPTION FACTOR ATF-3-LIKE"/>
    <property type="match status" value="1"/>
</dbReference>
<dbReference type="Gene3D" id="1.20.5.170">
    <property type="match status" value="1"/>
</dbReference>
<dbReference type="GO" id="GO:0000981">
    <property type="term" value="F:DNA-binding transcription factor activity, RNA polymerase II-specific"/>
    <property type="evidence" value="ECO:0007669"/>
    <property type="project" value="TreeGrafter"/>
</dbReference>
<feature type="region of interest" description="Disordered" evidence="1">
    <location>
        <begin position="1"/>
        <end position="58"/>
    </location>
</feature>
<evidence type="ECO:0000259" key="2">
    <source>
        <dbReference type="PROSITE" id="PS50217"/>
    </source>
</evidence>
<dbReference type="SMART" id="SM00338">
    <property type="entry name" value="BRLZ"/>
    <property type="match status" value="1"/>
</dbReference>
<dbReference type="EMBL" id="BFAA01025506">
    <property type="protein sequence ID" value="GCB81577.1"/>
    <property type="molecule type" value="Genomic_DNA"/>
</dbReference>
<name>A0A401Q8C5_SCYTO</name>
<evidence type="ECO:0000313" key="4">
    <source>
        <dbReference type="Proteomes" id="UP000288216"/>
    </source>
</evidence>
<feature type="compositionally biased region" description="Basic and acidic residues" evidence="1">
    <location>
        <begin position="23"/>
        <end position="33"/>
    </location>
</feature>
<dbReference type="Proteomes" id="UP000288216">
    <property type="component" value="Unassembled WGS sequence"/>
</dbReference>
<dbReference type="GO" id="GO:0000978">
    <property type="term" value="F:RNA polymerase II cis-regulatory region sequence-specific DNA binding"/>
    <property type="evidence" value="ECO:0007669"/>
    <property type="project" value="TreeGrafter"/>
</dbReference>
<dbReference type="Pfam" id="PF00170">
    <property type="entry name" value="bZIP_1"/>
    <property type="match status" value="1"/>
</dbReference>
<dbReference type="InterPro" id="IPR046347">
    <property type="entry name" value="bZIP_sf"/>
</dbReference>
<feature type="domain" description="BZIP" evidence="2">
    <location>
        <begin position="30"/>
        <end position="93"/>
    </location>
</feature>
<dbReference type="OMA" id="QQIEMAD"/>
<organism evidence="3 4">
    <name type="scientific">Scyliorhinus torazame</name>
    <name type="common">Cloudy catshark</name>
    <name type="synonym">Catulus torazame</name>
    <dbReference type="NCBI Taxonomy" id="75743"/>
    <lineage>
        <taxon>Eukaryota</taxon>
        <taxon>Metazoa</taxon>
        <taxon>Chordata</taxon>
        <taxon>Craniata</taxon>
        <taxon>Vertebrata</taxon>
        <taxon>Chondrichthyes</taxon>
        <taxon>Elasmobranchii</taxon>
        <taxon>Galeomorphii</taxon>
        <taxon>Galeoidea</taxon>
        <taxon>Carcharhiniformes</taxon>
        <taxon>Scyliorhinidae</taxon>
        <taxon>Scyliorhinus</taxon>
    </lineage>
</organism>
<dbReference type="PRINTS" id="PR00042">
    <property type="entry name" value="LEUZIPPRFOS"/>
</dbReference>
<dbReference type="GO" id="GO:0005634">
    <property type="term" value="C:nucleus"/>
    <property type="evidence" value="ECO:0007669"/>
    <property type="project" value="TreeGrafter"/>
</dbReference>
<gene>
    <name evidence="3" type="ORF">scyTo_0023008</name>
</gene>
<dbReference type="PROSITE" id="PS50217">
    <property type="entry name" value="BZIP"/>
    <property type="match status" value="1"/>
</dbReference>
<evidence type="ECO:0000256" key="1">
    <source>
        <dbReference type="SAM" id="MobiDB-lite"/>
    </source>
</evidence>
<dbReference type="InterPro" id="IPR004827">
    <property type="entry name" value="bZIP"/>
</dbReference>
<proteinExistence type="predicted"/>
<dbReference type="STRING" id="75743.A0A401Q8C5"/>
<protein>
    <recommendedName>
        <fullName evidence="2">BZIP domain-containing protein</fullName>
    </recommendedName>
</protein>
<comment type="caution">
    <text evidence="3">The sequence shown here is derived from an EMBL/GenBank/DDBJ whole genome shotgun (WGS) entry which is preliminary data.</text>
</comment>
<dbReference type="AlphaFoldDB" id="A0A401Q8C5"/>
<dbReference type="PROSITE" id="PS00036">
    <property type="entry name" value="BZIP_BASIC"/>
    <property type="match status" value="1"/>
</dbReference>